<sequence>MAKLALVTLAFVAIVTISVVSAYRSTITTTTIEDNGMYRHSEDSLLDSRGSRPEQCRRQIPFQEVNHCQMHLMEGIDFDEKLKMVVDDIRRPMQEEHHLQQCCTQLKNLEQECQCDAIQEVFDEARQQGGGVIKMRQMLSKAQNLPNDCKLQVQECPLVSPRV</sequence>
<evidence type="ECO:0000256" key="1">
    <source>
        <dbReference type="ARBA" id="ARBA00008262"/>
    </source>
</evidence>
<dbReference type="SUPFAM" id="SSF47699">
    <property type="entry name" value="Bifunctional inhibitor/lipid-transfer protein/seed storage 2S albumin"/>
    <property type="match status" value="1"/>
</dbReference>
<dbReference type="PANTHER" id="PTHR35496">
    <property type="entry name" value="2S SEED STORAGE PROTEIN 1-RELATED"/>
    <property type="match status" value="1"/>
</dbReference>
<dbReference type="InterPro" id="IPR000617">
    <property type="entry name" value="Napin/2SS/CON"/>
</dbReference>
<feature type="signal peptide" evidence="4">
    <location>
        <begin position="1"/>
        <end position="22"/>
    </location>
</feature>
<evidence type="ECO:0000256" key="4">
    <source>
        <dbReference type="SAM" id="SignalP"/>
    </source>
</evidence>
<dbReference type="InterPro" id="IPR036312">
    <property type="entry name" value="Bifun_inhib/LTP/seed_sf"/>
</dbReference>
<dbReference type="EMBL" id="KY078357">
    <property type="protein sequence ID" value="ARD06053.1"/>
    <property type="molecule type" value="Genomic_DNA"/>
</dbReference>
<feature type="chain" id="PRO_5010741249" evidence="4">
    <location>
        <begin position="23"/>
        <end position="163"/>
    </location>
</feature>
<dbReference type="Pfam" id="PF00234">
    <property type="entry name" value="Tryp_alpha_amyl"/>
    <property type="match status" value="1"/>
</dbReference>
<dbReference type="GO" id="GO:0045735">
    <property type="term" value="F:nutrient reservoir activity"/>
    <property type="evidence" value="ECO:0007669"/>
    <property type="project" value="UniProtKB-KW"/>
</dbReference>
<dbReference type="InterPro" id="IPR016140">
    <property type="entry name" value="Bifunc_inhib/LTP/seed_store"/>
</dbReference>
<proteinExistence type="inferred from homology"/>
<protein>
    <submittedName>
        <fullName evidence="6">PawS-like protein 1a</fullName>
    </submittedName>
</protein>
<keyword evidence="3" id="KW-0708">Seed storage protein</keyword>
<dbReference type="PANTHER" id="PTHR35496:SF4">
    <property type="entry name" value="2S SULFUR-RICH SEED STORAGE PROTEIN 2-LIKE"/>
    <property type="match status" value="1"/>
</dbReference>
<evidence type="ECO:0000256" key="2">
    <source>
        <dbReference type="ARBA" id="ARBA00022761"/>
    </source>
</evidence>
<organism evidence="6">
    <name type="scientific">Ligularia przewalskii</name>
    <dbReference type="NCBI Taxonomy" id="186956"/>
    <lineage>
        <taxon>Eukaryota</taxon>
        <taxon>Viridiplantae</taxon>
        <taxon>Streptophyta</taxon>
        <taxon>Embryophyta</taxon>
        <taxon>Tracheophyta</taxon>
        <taxon>Spermatophyta</taxon>
        <taxon>Magnoliopsida</taxon>
        <taxon>eudicotyledons</taxon>
        <taxon>Gunneridae</taxon>
        <taxon>Pentapetalae</taxon>
        <taxon>asterids</taxon>
        <taxon>campanulids</taxon>
        <taxon>Asterales</taxon>
        <taxon>Asteraceae</taxon>
        <taxon>Asteroideae</taxon>
        <taxon>Senecioneae</taxon>
        <taxon>Tussilagininae</taxon>
        <taxon>Ligularia</taxon>
    </lineage>
</organism>
<feature type="domain" description="Bifunctional inhibitor/plant lipid transfer protein/seed storage helical" evidence="5">
    <location>
        <begin position="56"/>
        <end position="156"/>
    </location>
</feature>
<keyword evidence="2" id="KW-0758">Storage protein</keyword>
<accession>A0A1V0JB48</accession>
<evidence type="ECO:0000259" key="5">
    <source>
        <dbReference type="SMART" id="SM00499"/>
    </source>
</evidence>
<dbReference type="CDD" id="cd00261">
    <property type="entry name" value="AAI_SS"/>
    <property type="match status" value="1"/>
</dbReference>
<evidence type="ECO:0000313" key="6">
    <source>
        <dbReference type="EMBL" id="ARD06053.1"/>
    </source>
</evidence>
<dbReference type="SMART" id="SM00499">
    <property type="entry name" value="AAI"/>
    <property type="match status" value="1"/>
</dbReference>
<reference evidence="6" key="1">
    <citation type="journal article" date="2017" name="Mol. Biol. Evol.">
        <title>Stepwise evolution of a buried inhibitor peptide over 45 million years.</title>
        <authorList>
            <person name="Jayasena A.S."/>
            <person name="Fisher M.F."/>
            <person name="Panero J.L."/>
            <person name="Secco D."/>
            <person name="Bernath-Levin K."/>
            <person name="Berkowitz O."/>
            <person name="Taylor N.L."/>
            <person name="Schilling E.E."/>
            <person name="Whelan J."/>
            <person name="Mylne J.S."/>
        </authorList>
    </citation>
    <scope>NUCLEOTIDE SEQUENCE</scope>
    <source>
        <strain evidence="6">JM9234</strain>
    </source>
</reference>
<dbReference type="Gene3D" id="1.10.110.10">
    <property type="entry name" value="Plant lipid-transfer and hydrophobic proteins"/>
    <property type="match status" value="1"/>
</dbReference>
<keyword evidence="4" id="KW-0732">Signal</keyword>
<evidence type="ECO:0000256" key="3">
    <source>
        <dbReference type="ARBA" id="ARBA00023129"/>
    </source>
</evidence>
<dbReference type="AlphaFoldDB" id="A0A1V0JB48"/>
<name>A0A1V0JB48_9ASTR</name>
<comment type="similarity">
    <text evidence="1">Belongs to the 2S seed storage albumins family.</text>
</comment>